<dbReference type="Pfam" id="PF03318">
    <property type="entry name" value="ETX_MTX2"/>
    <property type="match status" value="1"/>
</dbReference>
<dbReference type="SUPFAM" id="SSF56973">
    <property type="entry name" value="Aerolisin/ETX pore-forming domain"/>
    <property type="match status" value="1"/>
</dbReference>
<sequence>MGFTGNAGADIDCLGFIFINTIKSTVLTNVKYPTLHSVIPNVNVEEIKSMKYENQSSETQEYKVETSKKIIKKSSWSVTNKLELTFSMEVKAGIPEFIEVSSGFSLSVGTEHSYGLENSEEKTETFSFPVKVRPGKTVDVDITIGRATVDLPYNGTVKITCYNNSVLQFPTSGAYKGLTYTDAKVVVKE</sequence>
<gene>
    <name evidence="1" type="ORF">DAT39_011076</name>
</gene>
<dbReference type="AlphaFoldDB" id="A0A8J4U5B7"/>
<dbReference type="Proteomes" id="UP000727407">
    <property type="component" value="Unassembled WGS sequence"/>
</dbReference>
<dbReference type="Gene3D" id="2.170.15.10">
    <property type="entry name" value="Proaerolysin, chain A, domain 3"/>
    <property type="match status" value="1"/>
</dbReference>
<proteinExistence type="predicted"/>
<evidence type="ECO:0000313" key="1">
    <source>
        <dbReference type="EMBL" id="KAF5899196.1"/>
    </source>
</evidence>
<evidence type="ECO:0000313" key="2">
    <source>
        <dbReference type="Proteomes" id="UP000727407"/>
    </source>
</evidence>
<organism evidence="1 2">
    <name type="scientific">Clarias magur</name>
    <name type="common">Asian catfish</name>
    <name type="synonym">Macropteronotus magur</name>
    <dbReference type="NCBI Taxonomy" id="1594786"/>
    <lineage>
        <taxon>Eukaryota</taxon>
        <taxon>Metazoa</taxon>
        <taxon>Chordata</taxon>
        <taxon>Craniata</taxon>
        <taxon>Vertebrata</taxon>
        <taxon>Euteleostomi</taxon>
        <taxon>Actinopterygii</taxon>
        <taxon>Neopterygii</taxon>
        <taxon>Teleostei</taxon>
        <taxon>Ostariophysi</taxon>
        <taxon>Siluriformes</taxon>
        <taxon>Clariidae</taxon>
        <taxon>Clarias</taxon>
    </lineage>
</organism>
<comment type="caution">
    <text evidence="1">The sequence shown here is derived from an EMBL/GenBank/DDBJ whole genome shotgun (WGS) entry which is preliminary data.</text>
</comment>
<dbReference type="InterPro" id="IPR053280">
    <property type="entry name" value="Aerolysin-like_pore-former"/>
</dbReference>
<keyword evidence="2" id="KW-1185">Reference proteome</keyword>
<dbReference type="CDD" id="cd20221">
    <property type="entry name" value="PFM_Dln1-like"/>
    <property type="match status" value="1"/>
</dbReference>
<accession>A0A8J4U5B7</accession>
<dbReference type="PANTHER" id="PTHR34007:SF1">
    <property type="entry name" value="AEROLYSIN-LIKE PROTEIN-RELATED"/>
    <property type="match status" value="1"/>
</dbReference>
<protein>
    <submittedName>
        <fullName evidence="1">Aerolysin-like protein</fullName>
    </submittedName>
</protein>
<dbReference type="EMBL" id="QNUK01000174">
    <property type="protein sequence ID" value="KAF5899196.1"/>
    <property type="molecule type" value="Genomic_DNA"/>
</dbReference>
<name>A0A8J4U5B7_CLAMG</name>
<reference evidence="1" key="1">
    <citation type="submission" date="2020-07" db="EMBL/GenBank/DDBJ databases">
        <title>Clarias magur genome sequencing, assembly and annotation.</title>
        <authorList>
            <person name="Kushwaha B."/>
            <person name="Kumar R."/>
            <person name="Das P."/>
            <person name="Joshi C.G."/>
            <person name="Kumar D."/>
            <person name="Nagpure N.S."/>
            <person name="Pandey M."/>
            <person name="Agarwal S."/>
            <person name="Srivastava S."/>
            <person name="Singh M."/>
            <person name="Sahoo L."/>
            <person name="Jayasankar P."/>
            <person name="Meher P.K."/>
            <person name="Koringa P.G."/>
            <person name="Iquebal M.A."/>
            <person name="Das S.P."/>
            <person name="Bit A."/>
            <person name="Patnaik S."/>
            <person name="Patel N."/>
            <person name="Shah T.M."/>
            <person name="Hinsu A."/>
            <person name="Jena J.K."/>
        </authorList>
    </citation>
    <scope>NUCLEOTIDE SEQUENCE</scope>
    <source>
        <strain evidence="1">CIFAMagur01</strain>
        <tissue evidence="1">Testis</tissue>
    </source>
</reference>
<dbReference type="OrthoDB" id="3758675at2759"/>
<dbReference type="PANTHER" id="PTHR34007">
    <property type="entry name" value="AEROLYSIN-LIKE PROTEIN-RELATED"/>
    <property type="match status" value="1"/>
</dbReference>
<dbReference type="InterPro" id="IPR004991">
    <property type="entry name" value="Aerolysin-like"/>
</dbReference>